<evidence type="ECO:0000313" key="1">
    <source>
        <dbReference type="EMBL" id="KAE9045127.1"/>
    </source>
</evidence>
<dbReference type="Proteomes" id="UP000434957">
    <property type="component" value="Unassembled WGS sequence"/>
</dbReference>
<sequence length="43" mass="4835">MNHKRGTARPVLSPMISKFRLLKMLKSASETSFDAAKDRADDI</sequence>
<dbReference type="EMBL" id="QXFT01000084">
    <property type="protein sequence ID" value="KAE9355871.1"/>
    <property type="molecule type" value="Genomic_DNA"/>
</dbReference>
<evidence type="ECO:0000313" key="2">
    <source>
        <dbReference type="EMBL" id="KAE9355871.1"/>
    </source>
</evidence>
<comment type="caution">
    <text evidence="1">The sequence shown here is derived from an EMBL/GenBank/DDBJ whole genome shotgun (WGS) entry which is preliminary data.</text>
</comment>
<evidence type="ECO:0000313" key="4">
    <source>
        <dbReference type="Proteomes" id="UP000435112"/>
    </source>
</evidence>
<dbReference type="EMBL" id="QXFU01000081">
    <property type="protein sequence ID" value="KAE9045127.1"/>
    <property type="molecule type" value="Genomic_DNA"/>
</dbReference>
<name>A0A6A3NPE4_9STRA</name>
<proteinExistence type="predicted"/>
<protein>
    <submittedName>
        <fullName evidence="1">Uncharacterized protein</fullName>
    </submittedName>
</protein>
<accession>A0A6A3NPE4</accession>
<dbReference type="Proteomes" id="UP000435112">
    <property type="component" value="Unassembled WGS sequence"/>
</dbReference>
<keyword evidence="3" id="KW-1185">Reference proteome</keyword>
<dbReference type="AlphaFoldDB" id="A0A6A3NPE4"/>
<gene>
    <name evidence="1" type="ORF">PR002_g2420</name>
    <name evidence="2" type="ORF">PR003_g2635</name>
</gene>
<reference evidence="1 4" key="1">
    <citation type="submission" date="2018-09" db="EMBL/GenBank/DDBJ databases">
        <title>Genomic investigation of the strawberry pathogen Phytophthora fragariae indicates pathogenicity is determined by transcriptional variation in three key races.</title>
        <authorList>
            <person name="Adams T.M."/>
            <person name="Armitage A.D."/>
            <person name="Sobczyk M.K."/>
            <person name="Bates H.J."/>
            <person name="Dunwell J.M."/>
            <person name="Nellist C.F."/>
            <person name="Harrison R.J."/>
        </authorList>
    </citation>
    <scope>NUCLEOTIDE SEQUENCE [LARGE SCALE GENOMIC DNA]</scope>
    <source>
        <strain evidence="1 4">SCRP324</strain>
        <strain evidence="2 3">SCRP333</strain>
    </source>
</reference>
<organism evidence="1 4">
    <name type="scientific">Phytophthora rubi</name>
    <dbReference type="NCBI Taxonomy" id="129364"/>
    <lineage>
        <taxon>Eukaryota</taxon>
        <taxon>Sar</taxon>
        <taxon>Stramenopiles</taxon>
        <taxon>Oomycota</taxon>
        <taxon>Peronosporomycetes</taxon>
        <taxon>Peronosporales</taxon>
        <taxon>Peronosporaceae</taxon>
        <taxon>Phytophthora</taxon>
    </lineage>
</organism>
<evidence type="ECO:0000313" key="3">
    <source>
        <dbReference type="Proteomes" id="UP000434957"/>
    </source>
</evidence>